<sequence>AAPRGGPDQIGQITDGLKAEIKDGIVYSPYPEIEIPMCSLYAVVEQSLLRFGDKAALVQHADSFTYPEMLSLLRRYSAGFQARGIGRGDRITCCLSNTLENFVALFGVIFAGATTILTEPVLTPDELTFQVTDSASKYILTDSENAPKFQGLQTRADIKELMVVGSWPGFFSVSAFQDISDTSFKEVSVPDTRNEIAAICYSSGTTGSPKAVEITHYSFIAGMMSLMKIRSQFCLECFRNLYGLSEALSPACMPCWDETDFDNIGFPASSVQFKVVDVETGLPVGPYTTGELHIKTPAVTRGYSRKTGTVSAVDENGWLASGDLVYYNEDGRFYYYERMKSLIKCLDYEVAPCELEEILLSHPFVAEAVVVGVLHSEFGEVAKAFVVIKDSVCQGMSPTSEELQEFVA</sequence>
<proteinExistence type="predicted"/>
<keyword evidence="2" id="KW-1185">Reference proteome</keyword>
<organism evidence="1 2">
    <name type="scientific">Ixodes persulcatus</name>
    <name type="common">Taiga tick</name>
    <dbReference type="NCBI Taxonomy" id="34615"/>
    <lineage>
        <taxon>Eukaryota</taxon>
        <taxon>Metazoa</taxon>
        <taxon>Ecdysozoa</taxon>
        <taxon>Arthropoda</taxon>
        <taxon>Chelicerata</taxon>
        <taxon>Arachnida</taxon>
        <taxon>Acari</taxon>
        <taxon>Parasitiformes</taxon>
        <taxon>Ixodida</taxon>
        <taxon>Ixodoidea</taxon>
        <taxon>Ixodidae</taxon>
        <taxon>Ixodinae</taxon>
        <taxon>Ixodes</taxon>
    </lineage>
</organism>
<comment type="caution">
    <text evidence="1">The sequence shown here is derived from an EMBL/GenBank/DDBJ whole genome shotgun (WGS) entry which is preliminary data.</text>
</comment>
<evidence type="ECO:0000313" key="1">
    <source>
        <dbReference type="EMBL" id="KAG0428985.1"/>
    </source>
</evidence>
<dbReference type="EMBL" id="JABSTQ010009456">
    <property type="protein sequence ID" value="KAG0428985.1"/>
    <property type="molecule type" value="Genomic_DNA"/>
</dbReference>
<feature type="non-terminal residue" evidence="1">
    <location>
        <position position="1"/>
    </location>
</feature>
<accession>A0AC60Q5A5</accession>
<gene>
    <name evidence="1" type="ORF">HPB47_024082</name>
</gene>
<reference evidence="1 2" key="1">
    <citation type="journal article" date="2020" name="Cell">
        <title>Large-Scale Comparative Analyses of Tick Genomes Elucidate Their Genetic Diversity and Vector Capacities.</title>
        <authorList>
            <consortium name="Tick Genome and Microbiome Consortium (TIGMIC)"/>
            <person name="Jia N."/>
            <person name="Wang J."/>
            <person name="Shi W."/>
            <person name="Du L."/>
            <person name="Sun Y."/>
            <person name="Zhan W."/>
            <person name="Jiang J.F."/>
            <person name="Wang Q."/>
            <person name="Zhang B."/>
            <person name="Ji P."/>
            <person name="Bell-Sakyi L."/>
            <person name="Cui X.M."/>
            <person name="Yuan T.T."/>
            <person name="Jiang B.G."/>
            <person name="Yang W.F."/>
            <person name="Lam T.T."/>
            <person name="Chang Q.C."/>
            <person name="Ding S.J."/>
            <person name="Wang X.J."/>
            <person name="Zhu J.G."/>
            <person name="Ruan X.D."/>
            <person name="Zhao L."/>
            <person name="Wei J.T."/>
            <person name="Ye R.Z."/>
            <person name="Que T.C."/>
            <person name="Du C.H."/>
            <person name="Zhou Y.H."/>
            <person name="Cheng J.X."/>
            <person name="Dai P.F."/>
            <person name="Guo W.B."/>
            <person name="Han X.H."/>
            <person name="Huang E.J."/>
            <person name="Li L.F."/>
            <person name="Wei W."/>
            <person name="Gao Y.C."/>
            <person name="Liu J.Z."/>
            <person name="Shao H.Z."/>
            <person name="Wang X."/>
            <person name="Wang C.C."/>
            <person name="Yang T.C."/>
            <person name="Huo Q.B."/>
            <person name="Li W."/>
            <person name="Chen H.Y."/>
            <person name="Chen S.E."/>
            <person name="Zhou L.G."/>
            <person name="Ni X.B."/>
            <person name="Tian J.H."/>
            <person name="Sheng Y."/>
            <person name="Liu T."/>
            <person name="Pan Y.S."/>
            <person name="Xia L.Y."/>
            <person name="Li J."/>
            <person name="Zhao F."/>
            <person name="Cao W.C."/>
        </authorList>
    </citation>
    <scope>NUCLEOTIDE SEQUENCE [LARGE SCALE GENOMIC DNA]</scope>
    <source>
        <strain evidence="1">Iper-2018</strain>
    </source>
</reference>
<feature type="non-terminal residue" evidence="1">
    <location>
        <position position="408"/>
    </location>
</feature>
<protein>
    <submittedName>
        <fullName evidence="1">Uncharacterized protein</fullName>
    </submittedName>
</protein>
<dbReference type="Proteomes" id="UP000805193">
    <property type="component" value="Unassembled WGS sequence"/>
</dbReference>
<name>A0AC60Q5A5_IXOPE</name>
<evidence type="ECO:0000313" key="2">
    <source>
        <dbReference type="Proteomes" id="UP000805193"/>
    </source>
</evidence>